<evidence type="ECO:0000313" key="1">
    <source>
        <dbReference type="EMBL" id="QJA57043.1"/>
    </source>
</evidence>
<accession>A0A6M3II13</accession>
<dbReference type="EMBL" id="MT141251">
    <property type="protein sequence ID" value="QJA57043.1"/>
    <property type="molecule type" value="Genomic_DNA"/>
</dbReference>
<dbReference type="EMBL" id="MT141712">
    <property type="protein sequence ID" value="QJA69515.1"/>
    <property type="molecule type" value="Genomic_DNA"/>
</dbReference>
<organism evidence="1">
    <name type="scientific">viral metagenome</name>
    <dbReference type="NCBI Taxonomy" id="1070528"/>
    <lineage>
        <taxon>unclassified sequences</taxon>
        <taxon>metagenomes</taxon>
        <taxon>organismal metagenomes</taxon>
    </lineage>
</organism>
<name>A0A6M3II13_9ZZZZ</name>
<sequence length="60" mass="7002">MNFLTVTYSGLSDDLLEQALKDTVRKFNYIHISTFLKSLDDNWEMEFRLIEQQGGDNGRS</sequence>
<reference evidence="1" key="1">
    <citation type="submission" date="2020-03" db="EMBL/GenBank/DDBJ databases">
        <title>The deep terrestrial virosphere.</title>
        <authorList>
            <person name="Holmfeldt K."/>
            <person name="Nilsson E."/>
            <person name="Simone D."/>
            <person name="Lopez-Fernandez M."/>
            <person name="Wu X."/>
            <person name="de Brujin I."/>
            <person name="Lundin D."/>
            <person name="Andersson A."/>
            <person name="Bertilsson S."/>
            <person name="Dopson M."/>
        </authorList>
    </citation>
    <scope>NUCLEOTIDE SEQUENCE</scope>
    <source>
        <strain evidence="2">MM415A04518</strain>
        <strain evidence="1">MM415B01736</strain>
    </source>
</reference>
<gene>
    <name evidence="2" type="ORF">MM415A04518_0008</name>
    <name evidence="1" type="ORF">MM415B01736_0009</name>
</gene>
<evidence type="ECO:0000313" key="2">
    <source>
        <dbReference type="EMBL" id="QJA69515.1"/>
    </source>
</evidence>
<protein>
    <submittedName>
        <fullName evidence="1">Uncharacterized protein</fullName>
    </submittedName>
</protein>
<dbReference type="AlphaFoldDB" id="A0A6M3II13"/>
<proteinExistence type="predicted"/>